<dbReference type="PROSITE" id="PS50949">
    <property type="entry name" value="HTH_GNTR"/>
    <property type="match status" value="1"/>
</dbReference>
<evidence type="ECO:0000256" key="3">
    <source>
        <dbReference type="ARBA" id="ARBA00023163"/>
    </source>
</evidence>
<dbReference type="GO" id="GO:0045892">
    <property type="term" value="P:negative regulation of DNA-templated transcription"/>
    <property type="evidence" value="ECO:0007669"/>
    <property type="project" value="TreeGrafter"/>
</dbReference>
<dbReference type="Gene3D" id="1.10.10.10">
    <property type="entry name" value="Winged helix-like DNA-binding domain superfamily/Winged helix DNA-binding domain"/>
    <property type="match status" value="1"/>
</dbReference>
<evidence type="ECO:0000313" key="6">
    <source>
        <dbReference type="Proteomes" id="UP000183585"/>
    </source>
</evidence>
<keyword evidence="6" id="KW-1185">Reference proteome</keyword>
<accession>A0A1C5A3N0</accession>
<evidence type="ECO:0000256" key="2">
    <source>
        <dbReference type="ARBA" id="ARBA00023125"/>
    </source>
</evidence>
<dbReference type="AlphaFoldDB" id="A0A1C5A3N0"/>
<dbReference type="InterPro" id="IPR000524">
    <property type="entry name" value="Tscrpt_reg_HTH_GntR"/>
</dbReference>
<evidence type="ECO:0000259" key="4">
    <source>
        <dbReference type="PROSITE" id="PS50949"/>
    </source>
</evidence>
<dbReference type="SUPFAM" id="SSF46785">
    <property type="entry name" value="Winged helix' DNA-binding domain"/>
    <property type="match status" value="1"/>
</dbReference>
<dbReference type="InterPro" id="IPR050679">
    <property type="entry name" value="Bact_HTH_transcr_reg"/>
</dbReference>
<feature type="domain" description="HTH gntR-type" evidence="4">
    <location>
        <begin position="8"/>
        <end position="76"/>
    </location>
</feature>
<dbReference type="RefSeq" id="WP_074476590.1">
    <property type="nucleotide sequence ID" value="NZ_FMCT01000011.1"/>
</dbReference>
<dbReference type="Pfam" id="PF00392">
    <property type="entry name" value="GntR"/>
    <property type="match status" value="1"/>
</dbReference>
<name>A0A1C5A3N0_9ACTN</name>
<evidence type="ECO:0000313" key="5">
    <source>
        <dbReference type="EMBL" id="SCF39756.1"/>
    </source>
</evidence>
<evidence type="ECO:0000256" key="1">
    <source>
        <dbReference type="ARBA" id="ARBA00023015"/>
    </source>
</evidence>
<keyword evidence="3" id="KW-0804">Transcription</keyword>
<dbReference type="InterPro" id="IPR036390">
    <property type="entry name" value="WH_DNA-bd_sf"/>
</dbReference>
<dbReference type="Proteomes" id="UP000183585">
    <property type="component" value="Unassembled WGS sequence"/>
</dbReference>
<dbReference type="InterPro" id="IPR036388">
    <property type="entry name" value="WH-like_DNA-bd_sf"/>
</dbReference>
<dbReference type="PANTHER" id="PTHR44846">
    <property type="entry name" value="MANNOSYL-D-GLYCERATE TRANSPORT/METABOLISM SYSTEM REPRESSOR MNGR-RELATED"/>
    <property type="match status" value="1"/>
</dbReference>
<keyword evidence="2" id="KW-0238">DNA-binding</keyword>
<sequence>MIRPGTGRALYHQLADLLRAEITSGQIKAGALLPYEGRLAQEHDVSLPTVRRAIQVLRTEGLVVTERGYGTRVVEQQQRQRIRVPRAARIIVRMPTDAERALLGVEPGAVVPVVEIRVGAKLRGPYRADLVELSTA</sequence>
<dbReference type="CDD" id="cd07377">
    <property type="entry name" value="WHTH_GntR"/>
    <property type="match status" value="1"/>
</dbReference>
<dbReference type="GO" id="GO:0003700">
    <property type="term" value="F:DNA-binding transcription factor activity"/>
    <property type="evidence" value="ECO:0007669"/>
    <property type="project" value="InterPro"/>
</dbReference>
<protein>
    <submittedName>
        <fullName evidence="5">GntR family transcriptional regulator</fullName>
    </submittedName>
</protein>
<reference evidence="6" key="1">
    <citation type="submission" date="2016-06" db="EMBL/GenBank/DDBJ databases">
        <authorList>
            <person name="Varghese N."/>
            <person name="Submissions Spin"/>
        </authorList>
    </citation>
    <scope>NUCLEOTIDE SEQUENCE [LARGE SCALE GENOMIC DNA]</scope>
    <source>
        <strain evidence="6">DSM 43168</strain>
    </source>
</reference>
<dbReference type="PANTHER" id="PTHR44846:SF17">
    <property type="entry name" value="GNTR-FAMILY TRANSCRIPTIONAL REGULATOR"/>
    <property type="match status" value="1"/>
</dbReference>
<organism evidence="5 6">
    <name type="scientific">Micromonospora carbonacea</name>
    <dbReference type="NCBI Taxonomy" id="47853"/>
    <lineage>
        <taxon>Bacteria</taxon>
        <taxon>Bacillati</taxon>
        <taxon>Actinomycetota</taxon>
        <taxon>Actinomycetes</taxon>
        <taxon>Micromonosporales</taxon>
        <taxon>Micromonosporaceae</taxon>
        <taxon>Micromonospora</taxon>
    </lineage>
</organism>
<proteinExistence type="predicted"/>
<dbReference type="GO" id="GO:0003677">
    <property type="term" value="F:DNA binding"/>
    <property type="evidence" value="ECO:0007669"/>
    <property type="project" value="UniProtKB-KW"/>
</dbReference>
<dbReference type="SMART" id="SM00345">
    <property type="entry name" value="HTH_GNTR"/>
    <property type="match status" value="1"/>
</dbReference>
<keyword evidence="1" id="KW-0805">Transcription regulation</keyword>
<gene>
    <name evidence="5" type="ORF">GA0070563_11161</name>
</gene>
<dbReference type="EMBL" id="FMCT01000011">
    <property type="protein sequence ID" value="SCF39756.1"/>
    <property type="molecule type" value="Genomic_DNA"/>
</dbReference>